<reference evidence="3 4" key="1">
    <citation type="journal article" date="2016" name="BMC Genomics">
        <title>Comparative genomics reveals Cyclospora cayetanensis possesses coccidia-like metabolism and invasion components but unique surface antigens.</title>
        <authorList>
            <person name="Liu S."/>
            <person name="Wang L."/>
            <person name="Zheng H."/>
            <person name="Xu Z."/>
            <person name="Roellig D.M."/>
            <person name="Li N."/>
            <person name="Frace M.A."/>
            <person name="Tang K."/>
            <person name="Arrowood M.J."/>
            <person name="Moss D.M."/>
            <person name="Zhang L."/>
            <person name="Feng Y."/>
            <person name="Xiao L."/>
        </authorList>
    </citation>
    <scope>NUCLEOTIDE SEQUENCE [LARGE SCALE GENOMIC DNA]</scope>
    <source>
        <strain evidence="3 4">CHN_HEN01</strain>
    </source>
</reference>
<feature type="compositionally biased region" description="Low complexity" evidence="2">
    <location>
        <begin position="184"/>
        <end position="195"/>
    </location>
</feature>
<keyword evidence="4" id="KW-1185">Reference proteome</keyword>
<feature type="coiled-coil region" evidence="1">
    <location>
        <begin position="412"/>
        <end position="456"/>
    </location>
</feature>
<dbReference type="InParanoid" id="A0A1D3D874"/>
<comment type="caution">
    <text evidence="3">The sequence shown here is derived from an EMBL/GenBank/DDBJ whole genome shotgun (WGS) entry which is preliminary data.</text>
</comment>
<protein>
    <submittedName>
        <fullName evidence="3">Wd domain-containing protein</fullName>
    </submittedName>
</protein>
<evidence type="ECO:0000256" key="1">
    <source>
        <dbReference type="SAM" id="Coils"/>
    </source>
</evidence>
<gene>
    <name evidence="3" type="ORF">cyc_08485</name>
</gene>
<dbReference type="AlphaFoldDB" id="A0A1D3D874"/>
<name>A0A1D3D874_9EIME</name>
<sequence length="510" mass="54316">MRGKPQNARQDTTDAVIWVELLRGRGSLQQLFASPGATGPRAAAHACGQTAAEAAAAEVDASADSAAAAVGEGDQGRLSALLHRLTPSAAAPAFLILLIAMQSGRIFACRLRPCCSSTQCTDTLPYAAEPFRRIDDLDFATSDFFSLISWENLEQQHRQQLAAPGGEDGVAAAATPSDTRTSAEEANSGSSSGSTGCRVDERTTVRSDEAEESLLERIQQGTELLFDTAIRTAPAPPGKHRNPRKSSAAIGYLLLLRSNTALSRANVRKAILCALHLGSCRDFERWMQQLLLRLSELQQVAQLSALVEMFVATEVQLLSPWLCLLRQREQQLLQACASSLLDVSAADELRRVVSGAERLQAAALGEIRGTALPAVDWRVWTAAGADAAAIAAAVSDALAATAEISKVSGGNEEEAKSLLEAAQEEARKVRKAESLLAALREQIRQVAASVERLEEEHAHMLHCRYRDALLRSLTLEGEAEAALGADLGGEADNVDFNGEGDAAGALMDIF</sequence>
<evidence type="ECO:0000313" key="4">
    <source>
        <dbReference type="Proteomes" id="UP000095192"/>
    </source>
</evidence>
<dbReference type="Proteomes" id="UP000095192">
    <property type="component" value="Unassembled WGS sequence"/>
</dbReference>
<dbReference type="VEuPathDB" id="ToxoDB:cyc_08485"/>
<proteinExistence type="predicted"/>
<evidence type="ECO:0000313" key="3">
    <source>
        <dbReference type="EMBL" id="OEH79649.1"/>
    </source>
</evidence>
<evidence type="ECO:0000256" key="2">
    <source>
        <dbReference type="SAM" id="MobiDB-lite"/>
    </source>
</evidence>
<dbReference type="EMBL" id="JROU02000323">
    <property type="protein sequence ID" value="OEH79649.1"/>
    <property type="molecule type" value="Genomic_DNA"/>
</dbReference>
<accession>A0A1D3D874</accession>
<organism evidence="3 4">
    <name type="scientific">Cyclospora cayetanensis</name>
    <dbReference type="NCBI Taxonomy" id="88456"/>
    <lineage>
        <taxon>Eukaryota</taxon>
        <taxon>Sar</taxon>
        <taxon>Alveolata</taxon>
        <taxon>Apicomplexa</taxon>
        <taxon>Conoidasida</taxon>
        <taxon>Coccidia</taxon>
        <taxon>Eucoccidiorida</taxon>
        <taxon>Eimeriorina</taxon>
        <taxon>Eimeriidae</taxon>
        <taxon>Cyclospora</taxon>
    </lineage>
</organism>
<feature type="compositionally biased region" description="Basic and acidic residues" evidence="2">
    <location>
        <begin position="198"/>
        <end position="208"/>
    </location>
</feature>
<dbReference type="VEuPathDB" id="ToxoDB:LOC34621803"/>
<keyword evidence="1" id="KW-0175">Coiled coil</keyword>
<feature type="region of interest" description="Disordered" evidence="2">
    <location>
        <begin position="158"/>
        <end position="211"/>
    </location>
</feature>